<name>A0A0J1HIZ2_9GAMM</name>
<dbReference type="Gene3D" id="3.30.530.20">
    <property type="match status" value="1"/>
</dbReference>
<dbReference type="RefSeq" id="WP_047883485.1">
    <property type="nucleotide sequence ID" value="NZ_CP071325.1"/>
</dbReference>
<dbReference type="AlphaFoldDB" id="A0A0J1HIZ2"/>
<evidence type="ECO:0000313" key="3">
    <source>
        <dbReference type="EMBL" id="KLV11526.1"/>
    </source>
</evidence>
<evidence type="ECO:0000256" key="1">
    <source>
        <dbReference type="ARBA" id="ARBA00006817"/>
    </source>
</evidence>
<dbReference type="InterPro" id="IPR023393">
    <property type="entry name" value="START-like_dom_sf"/>
</dbReference>
<dbReference type="Pfam" id="PF08327">
    <property type="entry name" value="AHSA1"/>
    <property type="match status" value="1"/>
</dbReference>
<dbReference type="PATRIC" id="fig|320778.3.peg.419"/>
<comment type="caution">
    <text evidence="3">The sequence shown here is derived from an EMBL/GenBank/DDBJ whole genome shotgun (WGS) entry which is preliminary data.</text>
</comment>
<comment type="similarity">
    <text evidence="1">Belongs to the AHA1 family.</text>
</comment>
<protein>
    <recommendedName>
        <fullName evidence="2">Activator of Hsp90 ATPase homologue 1/2-like C-terminal domain-containing protein</fullName>
    </recommendedName>
</protein>
<feature type="domain" description="Activator of Hsp90 ATPase homologue 1/2-like C-terminal" evidence="2">
    <location>
        <begin position="13"/>
        <end position="133"/>
    </location>
</feature>
<organism evidence="3 4">
    <name type="scientific">Photobacterium ganghwense</name>
    <dbReference type="NCBI Taxonomy" id="320778"/>
    <lineage>
        <taxon>Bacteria</taxon>
        <taxon>Pseudomonadati</taxon>
        <taxon>Pseudomonadota</taxon>
        <taxon>Gammaproteobacteria</taxon>
        <taxon>Vibrionales</taxon>
        <taxon>Vibrionaceae</taxon>
        <taxon>Photobacterium</taxon>
    </lineage>
</organism>
<evidence type="ECO:0000313" key="4">
    <source>
        <dbReference type="Proteomes" id="UP000035909"/>
    </source>
</evidence>
<reference evidence="3 4" key="1">
    <citation type="submission" date="2015-05" db="EMBL/GenBank/DDBJ databases">
        <title>Photobacterium galathea sp. nov.</title>
        <authorList>
            <person name="Machado H."/>
            <person name="Gram L."/>
        </authorList>
    </citation>
    <scope>NUCLEOTIDE SEQUENCE [LARGE SCALE GENOMIC DNA]</scope>
    <source>
        <strain evidence="3 4">DSM 22954</strain>
    </source>
</reference>
<sequence length="137" mass="15397">MDITVTTTINRDIKTVWDAWNSPDCIVEWNAASADWHTTQSQVDLSVGGRFRHRMEAKDGSMGFDFEGTFTLISAPERLGYVMDDGRKVAVTFQADGEATTVTETFDAESTHTIEQQRDGWHSILMNFKRFVEGGKA</sequence>
<evidence type="ECO:0000259" key="2">
    <source>
        <dbReference type="Pfam" id="PF08327"/>
    </source>
</evidence>
<dbReference type="OrthoDB" id="2313602at2"/>
<proteinExistence type="inferred from homology"/>
<accession>A0A0J1HIZ2</accession>
<dbReference type="EMBL" id="LDOU01000002">
    <property type="protein sequence ID" value="KLV11526.1"/>
    <property type="molecule type" value="Genomic_DNA"/>
</dbReference>
<keyword evidence="4" id="KW-1185">Reference proteome</keyword>
<dbReference type="SUPFAM" id="SSF55961">
    <property type="entry name" value="Bet v1-like"/>
    <property type="match status" value="1"/>
</dbReference>
<dbReference type="STRING" id="320778.ABT57_01975"/>
<dbReference type="InterPro" id="IPR013538">
    <property type="entry name" value="ASHA1/2-like_C"/>
</dbReference>
<gene>
    <name evidence="3" type="ORF">ABT57_01975</name>
</gene>
<dbReference type="Proteomes" id="UP000035909">
    <property type="component" value="Unassembled WGS sequence"/>
</dbReference>